<evidence type="ECO:0000313" key="3">
    <source>
        <dbReference type="Proteomes" id="UP000198967"/>
    </source>
</evidence>
<dbReference type="SUPFAM" id="SSF52091">
    <property type="entry name" value="SpoIIaa-like"/>
    <property type="match status" value="1"/>
</dbReference>
<reference evidence="2 3" key="1">
    <citation type="submission" date="2016-10" db="EMBL/GenBank/DDBJ databases">
        <authorList>
            <person name="de Groot N.N."/>
        </authorList>
    </citation>
    <scope>NUCLEOTIDE SEQUENCE [LARGE SCALE GENOMIC DNA]</scope>
    <source>
        <strain evidence="2 3">CGMCC 4.3143</strain>
    </source>
</reference>
<dbReference type="InterPro" id="IPR036513">
    <property type="entry name" value="STAS_dom_sf"/>
</dbReference>
<dbReference type="InterPro" id="IPR002645">
    <property type="entry name" value="STAS_dom"/>
</dbReference>
<dbReference type="Proteomes" id="UP000198967">
    <property type="component" value="Unassembled WGS sequence"/>
</dbReference>
<evidence type="ECO:0000313" key="2">
    <source>
        <dbReference type="EMBL" id="SDF27381.1"/>
    </source>
</evidence>
<dbReference type="STRING" id="366584.SAMN05216377_104134"/>
<dbReference type="AlphaFoldDB" id="A0A1G7JR93"/>
<keyword evidence="3" id="KW-1185">Reference proteome</keyword>
<organism evidence="2 3">
    <name type="scientific">Pseudonocardia oroxyli</name>
    <dbReference type="NCBI Taxonomy" id="366584"/>
    <lineage>
        <taxon>Bacteria</taxon>
        <taxon>Bacillati</taxon>
        <taxon>Actinomycetota</taxon>
        <taxon>Actinomycetes</taxon>
        <taxon>Pseudonocardiales</taxon>
        <taxon>Pseudonocardiaceae</taxon>
        <taxon>Pseudonocardia</taxon>
    </lineage>
</organism>
<proteinExistence type="predicted"/>
<gene>
    <name evidence="2" type="ORF">SAMN05216377_104134</name>
</gene>
<feature type="domain" description="STAS" evidence="1">
    <location>
        <begin position="17"/>
        <end position="92"/>
    </location>
</feature>
<dbReference type="OrthoDB" id="3575116at2"/>
<name>A0A1G7JR93_PSEOR</name>
<dbReference type="EMBL" id="FNBE01000004">
    <property type="protein sequence ID" value="SDF27381.1"/>
    <property type="molecule type" value="Genomic_DNA"/>
</dbReference>
<evidence type="ECO:0000259" key="1">
    <source>
        <dbReference type="PROSITE" id="PS50801"/>
    </source>
</evidence>
<accession>A0A1G7JR93</accession>
<protein>
    <recommendedName>
        <fullName evidence="1">STAS domain-containing protein</fullName>
    </recommendedName>
</protein>
<dbReference type="Gene3D" id="3.30.750.24">
    <property type="entry name" value="STAS domain"/>
    <property type="match status" value="1"/>
</dbReference>
<dbReference type="RefSeq" id="WP_093078905.1">
    <property type="nucleotide sequence ID" value="NZ_FNBE01000004.1"/>
</dbReference>
<sequence length="126" mass="12989">MTLAESAPMGIAVPAAGFYTITLRGSLDRVVGARLLRLVDARLQMAAYGHAVTRHVLLDVGGLDAVDPGGEAALRHAAHACDRRGITLDLVGAAAVGPHLGIGARQALARYRSFPDVPTAVAALTD</sequence>
<dbReference type="PROSITE" id="PS50801">
    <property type="entry name" value="STAS"/>
    <property type="match status" value="1"/>
</dbReference>